<feature type="binding site" evidence="10">
    <location>
        <position position="367"/>
    </location>
    <ligand>
        <name>Zn(2+)</name>
        <dbReference type="ChEBI" id="CHEBI:29105"/>
    </ligand>
</feature>
<comment type="subcellular location">
    <subcellularLocation>
        <location evidence="2">Nucleus</location>
    </subcellularLocation>
</comment>
<dbReference type="InterPro" id="IPR026590">
    <property type="entry name" value="Ssirtuin_cat_dom"/>
</dbReference>
<evidence type="ECO:0000256" key="10">
    <source>
        <dbReference type="PROSITE-ProRule" id="PRU00236"/>
    </source>
</evidence>
<evidence type="ECO:0000256" key="11">
    <source>
        <dbReference type="SAM" id="MobiDB-lite"/>
    </source>
</evidence>
<dbReference type="InterPro" id="IPR029035">
    <property type="entry name" value="DHS-like_NAD/FAD-binding_dom"/>
</dbReference>
<dbReference type="Gene3D" id="3.40.50.1220">
    <property type="entry name" value="TPP-binding domain"/>
    <property type="match status" value="1"/>
</dbReference>
<feature type="region of interest" description="Disordered" evidence="11">
    <location>
        <begin position="619"/>
        <end position="661"/>
    </location>
</feature>
<dbReference type="InterPro" id="IPR026591">
    <property type="entry name" value="Sirtuin_cat_small_dom_sf"/>
</dbReference>
<keyword evidence="5" id="KW-0808">Transferase</keyword>
<accession>A0A3Q3WFQ2</accession>
<organism evidence="13 14">
    <name type="scientific">Mola mola</name>
    <name type="common">Ocean sunfish</name>
    <name type="synonym">Tetraodon mola</name>
    <dbReference type="NCBI Taxonomy" id="94237"/>
    <lineage>
        <taxon>Eukaryota</taxon>
        <taxon>Metazoa</taxon>
        <taxon>Chordata</taxon>
        <taxon>Craniata</taxon>
        <taxon>Vertebrata</taxon>
        <taxon>Euteleostomi</taxon>
        <taxon>Actinopterygii</taxon>
        <taxon>Neopterygii</taxon>
        <taxon>Teleostei</taxon>
        <taxon>Neoteleostei</taxon>
        <taxon>Acanthomorphata</taxon>
        <taxon>Eupercaria</taxon>
        <taxon>Tetraodontiformes</taxon>
        <taxon>Molidae</taxon>
        <taxon>Mola</taxon>
    </lineage>
</organism>
<evidence type="ECO:0000256" key="9">
    <source>
        <dbReference type="ARBA" id="ARBA00023242"/>
    </source>
</evidence>
<dbReference type="GO" id="GO:0003714">
    <property type="term" value="F:transcription corepressor activity"/>
    <property type="evidence" value="ECO:0007669"/>
    <property type="project" value="TreeGrafter"/>
</dbReference>
<dbReference type="Proteomes" id="UP000261620">
    <property type="component" value="Unplaced"/>
</dbReference>
<dbReference type="Pfam" id="PF02146">
    <property type="entry name" value="SIR2"/>
    <property type="match status" value="1"/>
</dbReference>
<dbReference type="Gene3D" id="3.30.1600.10">
    <property type="entry name" value="SIR2/SIRT2 'Small Domain"/>
    <property type="match status" value="1"/>
</dbReference>
<evidence type="ECO:0000313" key="13">
    <source>
        <dbReference type="Ensembl" id="ENSMMOP00000010992.1"/>
    </source>
</evidence>
<evidence type="ECO:0000256" key="4">
    <source>
        <dbReference type="ARBA" id="ARBA00012928"/>
    </source>
</evidence>
<dbReference type="GO" id="GO:0046872">
    <property type="term" value="F:metal ion binding"/>
    <property type="evidence" value="ECO:0007669"/>
    <property type="project" value="UniProtKB-KW"/>
</dbReference>
<keyword evidence="8" id="KW-0520">NAD</keyword>
<feature type="region of interest" description="Disordered" evidence="11">
    <location>
        <begin position="674"/>
        <end position="695"/>
    </location>
</feature>
<feature type="compositionally biased region" description="Acidic residues" evidence="11">
    <location>
        <begin position="643"/>
        <end position="652"/>
    </location>
</feature>
<protein>
    <recommendedName>
        <fullName evidence="4">protein acetyllysine N-acetyltransferase</fullName>
        <ecNumber evidence="4">2.3.1.286</ecNumber>
    </recommendedName>
</protein>
<dbReference type="PANTHER" id="PTHR11085:SF9">
    <property type="entry name" value="NAD-DEPENDENT PROTEIN DEACETYLASE SIRTUIN-1"/>
    <property type="match status" value="1"/>
</dbReference>
<feature type="domain" description="Deacetylase sirtuin-type" evidence="12">
    <location>
        <begin position="208"/>
        <end position="467"/>
    </location>
</feature>
<dbReference type="GO" id="GO:0070403">
    <property type="term" value="F:NAD+ binding"/>
    <property type="evidence" value="ECO:0007669"/>
    <property type="project" value="InterPro"/>
</dbReference>
<dbReference type="GO" id="GO:0051239">
    <property type="term" value="P:regulation of multicellular organismal process"/>
    <property type="evidence" value="ECO:0007669"/>
    <property type="project" value="UniProtKB-ARBA"/>
</dbReference>
<evidence type="ECO:0000259" key="12">
    <source>
        <dbReference type="PROSITE" id="PS50305"/>
    </source>
</evidence>
<evidence type="ECO:0000256" key="1">
    <source>
        <dbReference type="ARBA" id="ARBA00001947"/>
    </source>
</evidence>
<keyword evidence="9" id="KW-0539">Nucleus</keyword>
<name>A0A3Q3WFQ2_MOLML</name>
<dbReference type="OMA" id="IPFAIMK"/>
<keyword evidence="7 10" id="KW-0862">Zinc</keyword>
<dbReference type="GO" id="GO:0005654">
    <property type="term" value="C:nucleoplasm"/>
    <property type="evidence" value="ECO:0007669"/>
    <property type="project" value="TreeGrafter"/>
</dbReference>
<dbReference type="SUPFAM" id="SSF52467">
    <property type="entry name" value="DHS-like NAD/FAD-binding domain"/>
    <property type="match status" value="1"/>
</dbReference>
<feature type="region of interest" description="Disordered" evidence="11">
    <location>
        <begin position="483"/>
        <end position="550"/>
    </location>
</feature>
<evidence type="ECO:0000256" key="5">
    <source>
        <dbReference type="ARBA" id="ARBA00022679"/>
    </source>
</evidence>
<proteinExistence type="inferred from homology"/>
<reference evidence="13" key="1">
    <citation type="submission" date="2025-08" db="UniProtKB">
        <authorList>
            <consortium name="Ensembl"/>
        </authorList>
    </citation>
    <scope>IDENTIFICATION</scope>
</reference>
<dbReference type="PANTHER" id="PTHR11085">
    <property type="entry name" value="NAD-DEPENDENT PROTEIN DEACYLASE SIRTUIN-5, MITOCHONDRIAL-RELATED"/>
    <property type="match status" value="1"/>
</dbReference>
<evidence type="ECO:0000313" key="14">
    <source>
        <dbReference type="Proteomes" id="UP000261620"/>
    </source>
</evidence>
<dbReference type="PROSITE" id="PS50305">
    <property type="entry name" value="SIRTUIN"/>
    <property type="match status" value="1"/>
</dbReference>
<comment type="cofactor">
    <cofactor evidence="1">
        <name>Zn(2+)</name>
        <dbReference type="ChEBI" id="CHEBI:29105"/>
    </cofactor>
</comment>
<dbReference type="GO" id="GO:0017136">
    <property type="term" value="F:histone deacetylase activity, NAD-dependent"/>
    <property type="evidence" value="ECO:0007669"/>
    <property type="project" value="TreeGrafter"/>
</dbReference>
<keyword evidence="14" id="KW-1185">Reference proteome</keyword>
<dbReference type="Ensembl" id="ENSMMOT00000011180.1">
    <property type="protein sequence ID" value="ENSMMOP00000010992.1"/>
    <property type="gene ID" value="ENSMMOG00000008481.1"/>
</dbReference>
<evidence type="ECO:0000256" key="2">
    <source>
        <dbReference type="ARBA" id="ARBA00004123"/>
    </source>
</evidence>
<feature type="compositionally biased region" description="Low complexity" evidence="11">
    <location>
        <begin position="627"/>
        <end position="640"/>
    </location>
</feature>
<evidence type="ECO:0000256" key="7">
    <source>
        <dbReference type="ARBA" id="ARBA00022833"/>
    </source>
</evidence>
<feature type="compositionally biased region" description="Polar residues" evidence="11">
    <location>
        <begin position="525"/>
        <end position="537"/>
    </location>
</feature>
<dbReference type="GO" id="GO:0050793">
    <property type="term" value="P:regulation of developmental process"/>
    <property type="evidence" value="ECO:0007669"/>
    <property type="project" value="UniProtKB-ARBA"/>
</dbReference>
<dbReference type="InterPro" id="IPR003000">
    <property type="entry name" value="Sirtuin"/>
</dbReference>
<feature type="binding site" evidence="10">
    <location>
        <position position="343"/>
    </location>
    <ligand>
        <name>Zn(2+)</name>
        <dbReference type="ChEBI" id="CHEBI:29105"/>
    </ligand>
</feature>
<dbReference type="FunFam" id="3.30.1600.10:FF:000013">
    <property type="entry name" value="NAD-dependent protein deacetylase sirtuin-1"/>
    <property type="match status" value="2"/>
</dbReference>
<evidence type="ECO:0000256" key="3">
    <source>
        <dbReference type="ARBA" id="ARBA00006924"/>
    </source>
</evidence>
<reference evidence="13" key="2">
    <citation type="submission" date="2025-09" db="UniProtKB">
        <authorList>
            <consortium name="Ensembl"/>
        </authorList>
    </citation>
    <scope>IDENTIFICATION</scope>
</reference>
<dbReference type="GO" id="GO:0033553">
    <property type="term" value="C:rDNA heterochromatin"/>
    <property type="evidence" value="ECO:0007669"/>
    <property type="project" value="TreeGrafter"/>
</dbReference>
<dbReference type="GO" id="GO:0002039">
    <property type="term" value="F:p53 binding"/>
    <property type="evidence" value="ECO:0007669"/>
    <property type="project" value="TreeGrafter"/>
</dbReference>
<feature type="active site" description="Proton acceptor" evidence="10">
    <location>
        <position position="335"/>
    </location>
</feature>
<dbReference type="InterPro" id="IPR050134">
    <property type="entry name" value="NAD-dep_sirtuin_deacylases"/>
</dbReference>
<dbReference type="STRING" id="94237.ENSMMOP00000010992"/>
<comment type="similarity">
    <text evidence="3">Belongs to the sirtuin family. Class I subfamily.</text>
</comment>
<dbReference type="GO" id="GO:0005637">
    <property type="term" value="C:nuclear inner membrane"/>
    <property type="evidence" value="ECO:0007669"/>
    <property type="project" value="TreeGrafter"/>
</dbReference>
<dbReference type="EC" id="2.3.1.286" evidence="4"/>
<sequence length="695" mass="76649">MADGESSFGTAFSGASEMEEPATKRSKISPLTNYGFRVAKADQLSCVPGATGSWEAAVNCAEPAGKEAKPVMAVEQAQAAPGGDNNGLGTLVSEPHRPFVRLDDSAVLGTTEEGADFLGHDHLPSNGMAVTPEHLNDDDDRSSHASSSDWTPQPQIGSYSFIQQHIRETDPRVILKDLLPEAVLPPDLDDMTLWQIIINISEPPKRKKRKDINTLEDVVRLLHESKKILVLTGAGVSVSCGIPDFRSRDGIYARLAVDFPDLPDPQAMFDIEYFRRDPRPFFKFAKEIYPGQFQPSPCHKFISMLDKQGKLLRNYTQNIDTLEQVAGVQRIIQCHGSFATASCLICKHKVDCEAIREDIFNQVVPHCSRCPDIPLAIMKPDIVFFGENLPEMFHRAMKQDKDEVDLLIVIGSSLKVRPVALIPNSIPHEVPQVLINREQLPHLNFDVELLGDCDVIVNELCHRLGGDFEQLCYNTVRLTEITEKPPRLPEQSPSEALPASSDAAQEEQKQHSTDSVTKVSEETESPSVLETAGSTLTPPEPCPNAQCPCEDTVEPAELPAEDAPKEEATEVKSHTSNLEFRRRCWMSRINSSPISKRLETGQYLFQVPNQYIFHGAEVYSDSEDDSSSSCGSDSGESECSADGVEDESELEEAGALPADGETCLRDTIQHTLYNDTTSNVQTDSMPEQTHSTTHL</sequence>
<keyword evidence="6 10" id="KW-0479">Metal-binding</keyword>
<evidence type="ECO:0000256" key="8">
    <source>
        <dbReference type="ARBA" id="ARBA00023027"/>
    </source>
</evidence>
<feature type="region of interest" description="Disordered" evidence="11">
    <location>
        <begin position="115"/>
        <end position="155"/>
    </location>
</feature>
<dbReference type="AlphaFoldDB" id="A0A3Q3WFQ2"/>
<feature type="binding site" evidence="10">
    <location>
        <position position="370"/>
    </location>
    <ligand>
        <name>Zn(2+)</name>
        <dbReference type="ChEBI" id="CHEBI:29105"/>
    </ligand>
</feature>
<feature type="region of interest" description="Disordered" evidence="11">
    <location>
        <begin position="1"/>
        <end position="29"/>
    </location>
</feature>
<feature type="binding site" evidence="10">
    <location>
        <position position="346"/>
    </location>
    <ligand>
        <name>Zn(2+)</name>
        <dbReference type="ChEBI" id="CHEBI:29105"/>
    </ligand>
</feature>
<dbReference type="CDD" id="cd01408">
    <property type="entry name" value="SIRT1"/>
    <property type="match status" value="1"/>
</dbReference>
<evidence type="ECO:0000256" key="6">
    <source>
        <dbReference type="ARBA" id="ARBA00022723"/>
    </source>
</evidence>